<protein>
    <submittedName>
        <fullName evidence="3">DgyrCDS12139</fullName>
    </submittedName>
</protein>
<organism evidence="3 4">
    <name type="scientific">Dimorphilus gyrociliatus</name>
    <dbReference type="NCBI Taxonomy" id="2664684"/>
    <lineage>
        <taxon>Eukaryota</taxon>
        <taxon>Metazoa</taxon>
        <taxon>Spiralia</taxon>
        <taxon>Lophotrochozoa</taxon>
        <taxon>Annelida</taxon>
        <taxon>Polychaeta</taxon>
        <taxon>Polychaeta incertae sedis</taxon>
        <taxon>Dinophilidae</taxon>
        <taxon>Dimorphilus</taxon>
    </lineage>
</organism>
<feature type="compositionally biased region" description="Basic and acidic residues" evidence="2">
    <location>
        <begin position="23"/>
        <end position="34"/>
    </location>
</feature>
<evidence type="ECO:0000256" key="1">
    <source>
        <dbReference type="SAM" id="Coils"/>
    </source>
</evidence>
<feature type="compositionally biased region" description="Basic and acidic residues" evidence="2">
    <location>
        <begin position="649"/>
        <end position="666"/>
    </location>
</feature>
<feature type="region of interest" description="Disordered" evidence="2">
    <location>
        <begin position="387"/>
        <end position="410"/>
    </location>
</feature>
<feature type="region of interest" description="Disordered" evidence="2">
    <location>
        <begin position="176"/>
        <end position="232"/>
    </location>
</feature>
<keyword evidence="4" id="KW-1185">Reference proteome</keyword>
<sequence length="674" mass="78102">MGSGSTKHNNSDKRKQQVYQQNYERKPSSAEVERTSSSFIVSVQNMREFPSEEEQERILQNEDSQLGFQDSSCDDIFTLIMQADEFLNRTKEFDELIEHWRSQSNSEEGKLLEYLGLRGHMQAELLQIQQLLLKLDPNLTRFNEFESSWPIVVQKLRMLLNQQKGMTGKEASHKVDDFINSGDHDSRPPLEGGGETSTARGSQTATFSANVNNTSNGTKVQASCATDNPAREEIGIQNDIQLETEEELERRHKQEEDKVNRVFQSKIIRQKLENNLGEDDLRKLLAGHTEITQALKRRQAMERDIIKGKIDMKKKLREANQNERDENKLNDVINQYLEKDSDDADLEIDPELKKKLEDEMGAVFSNINTISKEDIQNLILKTLKSMEDSSTDTGDATETFSSDSDGESNIENIEKENMNKFIRQMGQGEQDEEAIIASIKNHLLTKEELRERLALERNSHKANIDKMRRDRRSNQANAGSENENSDDGSAFGEDSKQLSELDRDLARRIASGGKLSEEELRKLLENYSKQRSSIIDIRYQEKERNNKVLQQKKAEREKRSKKKRENLDLLKDIDYSKLDVETMFELVKNKQNSGELTMEAFQDLMFAYTKRINKEKRKKQKVDTRDVSMAQATETILKEHEEQAKHIKEIHDKEASKFKKQLEERKKERRQKLN</sequence>
<evidence type="ECO:0000256" key="2">
    <source>
        <dbReference type="SAM" id="MobiDB-lite"/>
    </source>
</evidence>
<proteinExistence type="predicted"/>
<accession>A0A7I8W8H4</accession>
<name>A0A7I8W8H4_9ANNE</name>
<dbReference type="Proteomes" id="UP000549394">
    <property type="component" value="Unassembled WGS sequence"/>
</dbReference>
<dbReference type="AlphaFoldDB" id="A0A7I8W8H4"/>
<comment type="caution">
    <text evidence="3">The sequence shown here is derived from an EMBL/GenBank/DDBJ whole genome shotgun (WGS) entry which is preliminary data.</text>
</comment>
<feature type="compositionally biased region" description="Polar residues" evidence="2">
    <location>
        <begin position="391"/>
        <end position="403"/>
    </location>
</feature>
<feature type="region of interest" description="Disordered" evidence="2">
    <location>
        <begin position="460"/>
        <end position="495"/>
    </location>
</feature>
<feature type="compositionally biased region" description="Polar residues" evidence="2">
    <location>
        <begin position="196"/>
        <end position="226"/>
    </location>
</feature>
<evidence type="ECO:0000313" key="3">
    <source>
        <dbReference type="EMBL" id="CAD5123831.1"/>
    </source>
</evidence>
<gene>
    <name evidence="3" type="ORF">DGYR_LOCUS11464</name>
</gene>
<evidence type="ECO:0000313" key="4">
    <source>
        <dbReference type="Proteomes" id="UP000549394"/>
    </source>
</evidence>
<feature type="region of interest" description="Disordered" evidence="2">
    <location>
        <begin position="1"/>
        <end position="35"/>
    </location>
</feature>
<keyword evidence="1" id="KW-0175">Coiled coil</keyword>
<feature type="compositionally biased region" description="Basic and acidic residues" evidence="2">
    <location>
        <begin position="176"/>
        <end position="188"/>
    </location>
</feature>
<feature type="coiled-coil region" evidence="1">
    <location>
        <begin position="238"/>
        <end position="265"/>
    </location>
</feature>
<reference evidence="3 4" key="1">
    <citation type="submission" date="2020-08" db="EMBL/GenBank/DDBJ databases">
        <authorList>
            <person name="Hejnol A."/>
        </authorList>
    </citation>
    <scope>NUCLEOTIDE SEQUENCE [LARGE SCALE GENOMIC DNA]</scope>
</reference>
<feature type="region of interest" description="Disordered" evidence="2">
    <location>
        <begin position="649"/>
        <end position="674"/>
    </location>
</feature>
<dbReference type="EMBL" id="CAJFCJ010000019">
    <property type="protein sequence ID" value="CAD5123831.1"/>
    <property type="molecule type" value="Genomic_DNA"/>
</dbReference>